<protein>
    <submittedName>
        <fullName evidence="1">Uncharacterized protein</fullName>
    </submittedName>
</protein>
<evidence type="ECO:0000313" key="1">
    <source>
        <dbReference type="EMBL" id="GBN49457.1"/>
    </source>
</evidence>
<accession>A0A4Y2PGX4</accession>
<gene>
    <name evidence="1" type="ORF">AVEN_99324_1</name>
</gene>
<organism evidence="1 2">
    <name type="scientific">Araneus ventricosus</name>
    <name type="common">Orbweaver spider</name>
    <name type="synonym">Epeira ventricosa</name>
    <dbReference type="NCBI Taxonomy" id="182803"/>
    <lineage>
        <taxon>Eukaryota</taxon>
        <taxon>Metazoa</taxon>
        <taxon>Ecdysozoa</taxon>
        <taxon>Arthropoda</taxon>
        <taxon>Chelicerata</taxon>
        <taxon>Arachnida</taxon>
        <taxon>Araneae</taxon>
        <taxon>Araneomorphae</taxon>
        <taxon>Entelegynae</taxon>
        <taxon>Araneoidea</taxon>
        <taxon>Araneidae</taxon>
        <taxon>Araneus</taxon>
    </lineage>
</organism>
<reference evidence="1 2" key="1">
    <citation type="journal article" date="2019" name="Sci. Rep.">
        <title>Orb-weaving spider Araneus ventricosus genome elucidates the spidroin gene catalogue.</title>
        <authorList>
            <person name="Kono N."/>
            <person name="Nakamura H."/>
            <person name="Ohtoshi R."/>
            <person name="Moran D.A.P."/>
            <person name="Shinohara A."/>
            <person name="Yoshida Y."/>
            <person name="Fujiwara M."/>
            <person name="Mori M."/>
            <person name="Tomita M."/>
            <person name="Arakawa K."/>
        </authorList>
    </citation>
    <scope>NUCLEOTIDE SEQUENCE [LARGE SCALE GENOMIC DNA]</scope>
</reference>
<dbReference type="Proteomes" id="UP000499080">
    <property type="component" value="Unassembled WGS sequence"/>
</dbReference>
<dbReference type="AlphaFoldDB" id="A0A4Y2PGX4"/>
<sequence length="674" mass="73045">MTRAFQQGELDKLSYKYEEYLQDEDYEERCKGRCKANLKKLCGENKNGAITFIREIKVEKSIRLMKYKINLDDISNVENPVPKSAKMTKKNNVNGLSGCEAVQGDKVYSEDKHKIETLPNEQSHYLCLSNFNPIVYVLMPVGASISSAGASPINCAESQNSDFQSDGKLTFSNGNNHVQAMDTRNVATTQYTPSGYNGLKYSNNPLNGFQAGVSPTNCAESLNSDFQSDGKLTFSNGNNHVQASDTRNVATTQYTLSGYNGFKCSNNPPNGFQAGAPPTNCAEGRNSDFQSDGKLTSSNGNNHVEVVDTRNVATTQFIPSGHNGLNYHNNPPNGFQAGASPTSCAESLNSDFQSDGKLISSNGNNHVEAMDTRNVATTQYTPSGYNGLTYSNNPLNGFQAGASPTNCAEDLNFDFQSDGKLTFSNCNNHVEAMGTRNVATTKYTLSGYNGLKYSNNLPNGFQAGASPTNCAESLNSDFQSDGKLTSSNGNNHVGAMDTRNVATMQYTPSGHNGLNYHNNPPNGFQAGASPTNCAESLNSDFQSDGKLAFANFNNPVAAMDTQNVASSYFLSSGYNELHCSSNPPNWFQNEGLQDSNVESKNCAQMVPGSPLEYNVISNDPSSEWDMDDISKPLQGDYDPLLSSTILDPSSNYLFEGNGCLPLDTEARPFMSFEY</sequence>
<keyword evidence="2" id="KW-1185">Reference proteome</keyword>
<name>A0A4Y2PGX4_ARAVE</name>
<evidence type="ECO:0000313" key="2">
    <source>
        <dbReference type="Proteomes" id="UP000499080"/>
    </source>
</evidence>
<comment type="caution">
    <text evidence="1">The sequence shown here is derived from an EMBL/GenBank/DDBJ whole genome shotgun (WGS) entry which is preliminary data.</text>
</comment>
<proteinExistence type="predicted"/>
<dbReference type="EMBL" id="BGPR01011074">
    <property type="protein sequence ID" value="GBN49457.1"/>
    <property type="molecule type" value="Genomic_DNA"/>
</dbReference>